<reference evidence="12 13" key="1">
    <citation type="submission" date="2016-03" db="EMBL/GenBank/DDBJ databases">
        <title>Trachymyrmex septentrionalis WGS genome.</title>
        <authorList>
            <person name="Nygaard S."/>
            <person name="Hu H."/>
            <person name="Boomsma J."/>
            <person name="Zhang G."/>
        </authorList>
    </citation>
    <scope>NUCLEOTIDE SEQUENCE [LARGE SCALE GENOMIC DNA]</scope>
    <source>
        <strain evidence="12">Tsep2-gDNA-1</strain>
        <tissue evidence="12">Whole body</tissue>
    </source>
</reference>
<dbReference type="Proteomes" id="UP000078541">
    <property type="component" value="Unassembled WGS sequence"/>
</dbReference>
<dbReference type="Gene3D" id="3.40.1280.30">
    <property type="match status" value="1"/>
</dbReference>
<dbReference type="InterPro" id="IPR007356">
    <property type="entry name" value="tRNA_m1G_MeTrfase_euk"/>
</dbReference>
<dbReference type="GO" id="GO:0070131">
    <property type="term" value="P:positive regulation of mitochondrial translation"/>
    <property type="evidence" value="ECO:0007669"/>
    <property type="project" value="TreeGrafter"/>
</dbReference>
<keyword evidence="3" id="KW-0808">Transferase</keyword>
<evidence type="ECO:0000256" key="10">
    <source>
        <dbReference type="SAM" id="Coils"/>
    </source>
</evidence>
<evidence type="ECO:0000256" key="8">
    <source>
        <dbReference type="ARBA" id="ARBA00023128"/>
    </source>
</evidence>
<evidence type="ECO:0000313" key="12">
    <source>
        <dbReference type="EMBL" id="KYN42348.1"/>
    </source>
</evidence>
<proteinExistence type="predicted"/>
<evidence type="ECO:0000256" key="4">
    <source>
        <dbReference type="ARBA" id="ARBA00022691"/>
    </source>
</evidence>
<dbReference type="GO" id="GO:0005739">
    <property type="term" value="C:mitochondrion"/>
    <property type="evidence" value="ECO:0007669"/>
    <property type="project" value="UniProtKB-SubCell"/>
</dbReference>
<evidence type="ECO:0000256" key="9">
    <source>
        <dbReference type="ARBA" id="ARBA00029803"/>
    </source>
</evidence>
<dbReference type="GO" id="GO:0032259">
    <property type="term" value="P:methylation"/>
    <property type="evidence" value="ECO:0007669"/>
    <property type="project" value="UniProtKB-KW"/>
</dbReference>
<dbReference type="PANTHER" id="PTHR13563:SF5">
    <property type="entry name" value="TRNA METHYLTRANSFERASE 10 HOMOLOG C"/>
    <property type="match status" value="1"/>
</dbReference>
<accession>A0A195FPG0</accession>
<dbReference type="STRING" id="34720.A0A195FPG0"/>
<feature type="domain" description="SAM-dependent MTase TRM10-type" evidence="11">
    <location>
        <begin position="194"/>
        <end position="388"/>
    </location>
</feature>
<dbReference type="AlphaFoldDB" id="A0A195FPG0"/>
<evidence type="ECO:0000256" key="3">
    <source>
        <dbReference type="ARBA" id="ARBA00022679"/>
    </source>
</evidence>
<evidence type="ECO:0000256" key="2">
    <source>
        <dbReference type="ARBA" id="ARBA00022603"/>
    </source>
</evidence>
<dbReference type="GO" id="GO:0097745">
    <property type="term" value="P:mitochondrial tRNA 5'-end processing"/>
    <property type="evidence" value="ECO:0007669"/>
    <property type="project" value="TreeGrafter"/>
</dbReference>
<sequence>MFNNMKKCLITSVRIHKKLLTRLIHVDILSTRLYFSNVNARCSNNAVYKRFYCHNTIDEKNTTSAELKYHKRKLDEQKLNEYLSEPENLKRFQILELEVDVLRHNAERVPKNIEPEDWLCLLSTTFKAKRKKYLKFLWLNEKKTEHDKEKKELKKAEWLAKKQELTEDTGETRYGLFGNTLFLRIYETTMNHYYNGRLIYNMMFEPKLVFDCSYEDHMTKREIHNCSKQLALSFAHNRNHANPLTLYFCNFNKDGLLKQHLHQNIPTLMQDDFPLIMTSQSYLDIFPKNQLVYLTPHCRTNLTKYDPNMIYIIGALVDKGHSQPLSMAKAKREGIQMAKFPMDQYLSWGPSSSKNLTLNQSITIMLDLRHTGDWEKAFKNVPTRKLKSTRQHVTENKLQRSIFSKRLQTEGSNIQNFTFQSRKN</sequence>
<keyword evidence="2" id="KW-0489">Methyltransferase</keyword>
<dbReference type="EMBL" id="KQ981382">
    <property type="protein sequence ID" value="KYN42348.1"/>
    <property type="molecule type" value="Genomic_DNA"/>
</dbReference>
<keyword evidence="5" id="KW-0819">tRNA processing</keyword>
<keyword evidence="13" id="KW-1185">Reference proteome</keyword>
<comment type="subcellular location">
    <subcellularLocation>
        <location evidence="1">Mitochondrion</location>
    </subcellularLocation>
</comment>
<dbReference type="InterPro" id="IPR038459">
    <property type="entry name" value="MT_TRM10-typ_sf"/>
</dbReference>
<evidence type="ECO:0000256" key="5">
    <source>
        <dbReference type="ARBA" id="ARBA00022694"/>
    </source>
</evidence>
<keyword evidence="8" id="KW-0496">Mitochondrion</keyword>
<dbReference type="PROSITE" id="PS51675">
    <property type="entry name" value="SAM_MT_TRM10"/>
    <property type="match status" value="1"/>
</dbReference>
<evidence type="ECO:0000256" key="7">
    <source>
        <dbReference type="ARBA" id="ARBA00023054"/>
    </source>
</evidence>
<dbReference type="GO" id="GO:0000049">
    <property type="term" value="F:tRNA binding"/>
    <property type="evidence" value="ECO:0007669"/>
    <property type="project" value="TreeGrafter"/>
</dbReference>
<evidence type="ECO:0000313" key="13">
    <source>
        <dbReference type="Proteomes" id="UP000078541"/>
    </source>
</evidence>
<keyword evidence="6" id="KW-0809">Transit peptide</keyword>
<dbReference type="CDD" id="cd18102">
    <property type="entry name" value="Trm10_MRRP1"/>
    <property type="match status" value="1"/>
</dbReference>
<evidence type="ECO:0000259" key="11">
    <source>
        <dbReference type="PROSITE" id="PS51675"/>
    </source>
</evidence>
<dbReference type="InterPro" id="IPR028564">
    <property type="entry name" value="MT_TRM10-typ"/>
</dbReference>
<dbReference type="PANTHER" id="PTHR13563">
    <property type="entry name" value="TRNA (GUANINE-9-) METHYLTRANSFERASE"/>
    <property type="match status" value="1"/>
</dbReference>
<dbReference type="GO" id="GO:0008168">
    <property type="term" value="F:methyltransferase activity"/>
    <property type="evidence" value="ECO:0007669"/>
    <property type="project" value="UniProtKB-KW"/>
</dbReference>
<evidence type="ECO:0000256" key="6">
    <source>
        <dbReference type="ARBA" id="ARBA00022946"/>
    </source>
</evidence>
<feature type="coiled-coil region" evidence="10">
    <location>
        <begin position="139"/>
        <end position="168"/>
    </location>
</feature>
<keyword evidence="7 10" id="KW-0175">Coiled coil</keyword>
<dbReference type="InterPro" id="IPR025812">
    <property type="entry name" value="Trm10_C_MTase_dom"/>
</dbReference>
<gene>
    <name evidence="12" type="ORF">ALC56_03486</name>
</gene>
<dbReference type="GO" id="GO:0005654">
    <property type="term" value="C:nucleoplasm"/>
    <property type="evidence" value="ECO:0007669"/>
    <property type="project" value="TreeGrafter"/>
</dbReference>
<name>A0A195FPG0_9HYME</name>
<evidence type="ECO:0000256" key="1">
    <source>
        <dbReference type="ARBA" id="ARBA00004173"/>
    </source>
</evidence>
<organism evidence="12 13">
    <name type="scientific">Trachymyrmex septentrionalis</name>
    <dbReference type="NCBI Taxonomy" id="34720"/>
    <lineage>
        <taxon>Eukaryota</taxon>
        <taxon>Metazoa</taxon>
        <taxon>Ecdysozoa</taxon>
        <taxon>Arthropoda</taxon>
        <taxon>Hexapoda</taxon>
        <taxon>Insecta</taxon>
        <taxon>Pterygota</taxon>
        <taxon>Neoptera</taxon>
        <taxon>Endopterygota</taxon>
        <taxon>Hymenoptera</taxon>
        <taxon>Apocrita</taxon>
        <taxon>Aculeata</taxon>
        <taxon>Formicoidea</taxon>
        <taxon>Formicidae</taxon>
        <taxon>Myrmicinae</taxon>
        <taxon>Trachymyrmex</taxon>
    </lineage>
</organism>
<protein>
    <recommendedName>
        <fullName evidence="9">RNA (guanine-9-)-methyltransferase domain-containing protein 1</fullName>
    </recommendedName>
</protein>
<keyword evidence="4" id="KW-0949">S-adenosyl-L-methionine</keyword>